<feature type="region of interest" description="Disordered" evidence="3">
    <location>
        <begin position="1"/>
        <end position="30"/>
    </location>
</feature>
<name>A0A233RF97_9GAMM</name>
<organism evidence="5 6">
    <name type="scientific">Oceanimonas doudoroffii</name>
    <dbReference type="NCBI Taxonomy" id="84158"/>
    <lineage>
        <taxon>Bacteria</taxon>
        <taxon>Pseudomonadati</taxon>
        <taxon>Pseudomonadota</taxon>
        <taxon>Gammaproteobacteria</taxon>
        <taxon>Aeromonadales</taxon>
        <taxon>Aeromonadaceae</taxon>
        <taxon>Oceanimonas</taxon>
    </lineage>
</organism>
<evidence type="ECO:0000313" key="5">
    <source>
        <dbReference type="EMBL" id="OXY82046.1"/>
    </source>
</evidence>
<gene>
    <name evidence="5" type="ORF">B6S08_00475</name>
</gene>
<sequence>MSNIVFSTNPDWQPQQGRDQDGPGLFPNDGVVRLRRETKGRKGAGVICVYGIGPERVGEVAKKLKKQLGTGGAVKKGVIEIQGDRLEQIKQWLEKAGFTVKQVGG</sequence>
<dbReference type="RefSeq" id="WP_094198825.1">
    <property type="nucleotide sequence ID" value="NZ_NBIM01000001.1"/>
</dbReference>
<reference evidence="5 6" key="1">
    <citation type="submission" date="2017-08" db="EMBL/GenBank/DDBJ databases">
        <title>A Genome Sequence of Oceanimonas doudoroffii ATCC 27123T.</title>
        <authorList>
            <person name="Brennan M.A."/>
            <person name="Maclea K.S."/>
            <person name="Mcclelland W.D."/>
            <person name="Trachtenberg A.M."/>
        </authorList>
    </citation>
    <scope>NUCLEOTIDE SEQUENCE [LARGE SCALE GENOMIC DNA]</scope>
    <source>
        <strain evidence="5 6">ATCC 27123</strain>
    </source>
</reference>
<dbReference type="GO" id="GO:0006417">
    <property type="term" value="P:regulation of translation"/>
    <property type="evidence" value="ECO:0007669"/>
    <property type="project" value="UniProtKB-KW"/>
</dbReference>
<evidence type="ECO:0000313" key="6">
    <source>
        <dbReference type="Proteomes" id="UP000242757"/>
    </source>
</evidence>
<keyword evidence="2" id="KW-0648">Protein biosynthesis</keyword>
<evidence type="ECO:0000256" key="1">
    <source>
        <dbReference type="ARBA" id="ARBA00022845"/>
    </source>
</evidence>
<feature type="domain" description="SUI1" evidence="4">
    <location>
        <begin position="31"/>
        <end position="97"/>
    </location>
</feature>
<dbReference type="OrthoDB" id="9792915at2"/>
<evidence type="ECO:0000259" key="4">
    <source>
        <dbReference type="PROSITE" id="PS50296"/>
    </source>
</evidence>
<dbReference type="CDD" id="cd11567">
    <property type="entry name" value="YciH_like"/>
    <property type="match status" value="1"/>
</dbReference>
<protein>
    <submittedName>
        <fullName evidence="5">Stress response translation initiation inhibitor YciH</fullName>
    </submittedName>
</protein>
<dbReference type="InterPro" id="IPR005872">
    <property type="entry name" value="SUI1_arc_bac"/>
</dbReference>
<dbReference type="InterPro" id="IPR036877">
    <property type="entry name" value="SUI1_dom_sf"/>
</dbReference>
<dbReference type="AlphaFoldDB" id="A0A233RF97"/>
<dbReference type="Gene3D" id="3.30.780.10">
    <property type="entry name" value="SUI1-like domain"/>
    <property type="match status" value="1"/>
</dbReference>
<keyword evidence="1" id="KW-0810">Translation regulation</keyword>
<dbReference type="Pfam" id="PF01253">
    <property type="entry name" value="SUI1"/>
    <property type="match status" value="1"/>
</dbReference>
<evidence type="ECO:0000256" key="2">
    <source>
        <dbReference type="ARBA" id="ARBA00022917"/>
    </source>
</evidence>
<accession>A0A233RF97</accession>
<comment type="caution">
    <text evidence="5">The sequence shown here is derived from an EMBL/GenBank/DDBJ whole genome shotgun (WGS) entry which is preliminary data.</text>
</comment>
<dbReference type="EMBL" id="NBIM01000001">
    <property type="protein sequence ID" value="OXY82046.1"/>
    <property type="molecule type" value="Genomic_DNA"/>
</dbReference>
<dbReference type="SUPFAM" id="SSF55159">
    <property type="entry name" value="eIF1-like"/>
    <property type="match status" value="1"/>
</dbReference>
<dbReference type="InterPro" id="IPR001950">
    <property type="entry name" value="SUI1"/>
</dbReference>
<keyword evidence="6" id="KW-1185">Reference proteome</keyword>
<dbReference type="PIRSF" id="PIRSF037511">
    <property type="entry name" value="Transl_init_SUI1_pro"/>
    <property type="match status" value="1"/>
</dbReference>
<dbReference type="Proteomes" id="UP000242757">
    <property type="component" value="Unassembled WGS sequence"/>
</dbReference>
<evidence type="ECO:0000256" key="3">
    <source>
        <dbReference type="SAM" id="MobiDB-lite"/>
    </source>
</evidence>
<dbReference type="GO" id="GO:0003743">
    <property type="term" value="F:translation initiation factor activity"/>
    <property type="evidence" value="ECO:0007669"/>
    <property type="project" value="InterPro"/>
</dbReference>
<dbReference type="PROSITE" id="PS50296">
    <property type="entry name" value="SUI1"/>
    <property type="match status" value="1"/>
</dbReference>
<proteinExistence type="predicted"/>